<reference evidence="1" key="1">
    <citation type="journal article" date="2014" name="Front. Microbiol.">
        <title>High frequency of phylogenetically diverse reductive dehalogenase-homologous genes in deep subseafloor sedimentary metagenomes.</title>
        <authorList>
            <person name="Kawai M."/>
            <person name="Futagami T."/>
            <person name="Toyoda A."/>
            <person name="Takaki Y."/>
            <person name="Nishi S."/>
            <person name="Hori S."/>
            <person name="Arai W."/>
            <person name="Tsubouchi T."/>
            <person name="Morono Y."/>
            <person name="Uchiyama I."/>
            <person name="Ito T."/>
            <person name="Fujiyama A."/>
            <person name="Inagaki F."/>
            <person name="Takami H."/>
        </authorList>
    </citation>
    <scope>NUCLEOTIDE SEQUENCE</scope>
    <source>
        <strain evidence="1">Expedition CK06-06</strain>
    </source>
</reference>
<dbReference type="AlphaFoldDB" id="X1LLY7"/>
<feature type="non-terminal residue" evidence="1">
    <location>
        <position position="52"/>
    </location>
</feature>
<sequence length="52" mass="6016">MVLRGRCRVITDYTSTYSNPVVVSAWETVTVHERKSEWPGWLWCTSVDEING</sequence>
<proteinExistence type="predicted"/>
<organism evidence="1">
    <name type="scientific">marine sediment metagenome</name>
    <dbReference type="NCBI Taxonomy" id="412755"/>
    <lineage>
        <taxon>unclassified sequences</taxon>
        <taxon>metagenomes</taxon>
        <taxon>ecological metagenomes</taxon>
    </lineage>
</organism>
<name>X1LLY7_9ZZZZ</name>
<dbReference type="EMBL" id="BARV01011033">
    <property type="protein sequence ID" value="GAI03415.1"/>
    <property type="molecule type" value="Genomic_DNA"/>
</dbReference>
<protein>
    <submittedName>
        <fullName evidence="1">Uncharacterized protein</fullName>
    </submittedName>
</protein>
<dbReference type="InterPro" id="IPR036028">
    <property type="entry name" value="SH3-like_dom_sf"/>
</dbReference>
<dbReference type="SUPFAM" id="SSF50044">
    <property type="entry name" value="SH3-domain"/>
    <property type="match status" value="1"/>
</dbReference>
<gene>
    <name evidence="1" type="ORF">S06H3_21109</name>
</gene>
<evidence type="ECO:0000313" key="1">
    <source>
        <dbReference type="EMBL" id="GAI03415.1"/>
    </source>
</evidence>
<accession>X1LLY7</accession>
<comment type="caution">
    <text evidence="1">The sequence shown here is derived from an EMBL/GenBank/DDBJ whole genome shotgun (WGS) entry which is preliminary data.</text>
</comment>